<dbReference type="PANTHER" id="PTHR12083">
    <property type="entry name" value="BIFUNCTIONAL POLYNUCLEOTIDE PHOSPHATASE/KINASE"/>
    <property type="match status" value="1"/>
</dbReference>
<dbReference type="FunFam" id="3.40.50.300:FF:000737">
    <property type="entry name" value="Bifunctional polynucleotide phosphatase/kinase"/>
    <property type="match status" value="1"/>
</dbReference>
<dbReference type="NCBIfam" id="TIGR01662">
    <property type="entry name" value="HAD-SF-IIIA"/>
    <property type="match status" value="1"/>
</dbReference>
<evidence type="ECO:0008006" key="3">
    <source>
        <dbReference type="Google" id="ProtNLM"/>
    </source>
</evidence>
<comment type="caution">
    <text evidence="1">The sequence shown here is derived from an EMBL/GenBank/DDBJ whole genome shotgun (WGS) entry which is preliminary data.</text>
</comment>
<dbReference type="GO" id="GO:0046403">
    <property type="term" value="F:polynucleotide 3'-phosphatase activity"/>
    <property type="evidence" value="ECO:0007669"/>
    <property type="project" value="TreeGrafter"/>
</dbReference>
<name>A0A8H6SZ20_9AGAR</name>
<keyword evidence="2" id="KW-1185">Reference proteome</keyword>
<dbReference type="InterPro" id="IPR027417">
    <property type="entry name" value="P-loop_NTPase"/>
</dbReference>
<proteinExistence type="predicted"/>
<dbReference type="Proteomes" id="UP000636479">
    <property type="component" value="Unassembled WGS sequence"/>
</dbReference>
<evidence type="ECO:0000313" key="1">
    <source>
        <dbReference type="EMBL" id="KAF7307271.1"/>
    </source>
</evidence>
<dbReference type="InterPro" id="IPR006551">
    <property type="entry name" value="Polynucleotide_phosphatase"/>
</dbReference>
<dbReference type="SUPFAM" id="SSF52540">
    <property type="entry name" value="P-loop containing nucleoside triphosphate hydrolases"/>
    <property type="match status" value="1"/>
</dbReference>
<dbReference type="InterPro" id="IPR006549">
    <property type="entry name" value="HAD-SF_hydro_IIIA"/>
</dbReference>
<dbReference type="OrthoDB" id="19045at2759"/>
<dbReference type="Gene3D" id="3.40.50.300">
    <property type="entry name" value="P-loop containing nucleotide triphosphate hydrolases"/>
    <property type="match status" value="1"/>
</dbReference>
<dbReference type="GO" id="GO:0046404">
    <property type="term" value="F:ATP-dependent polydeoxyribonucleotide 5'-hydroxyl-kinase activity"/>
    <property type="evidence" value="ECO:0007669"/>
    <property type="project" value="TreeGrafter"/>
</dbReference>
<dbReference type="EMBL" id="JACAZF010000004">
    <property type="protein sequence ID" value="KAF7307271.1"/>
    <property type="molecule type" value="Genomic_DNA"/>
</dbReference>
<protein>
    <recommendedName>
        <fullName evidence="3">PNK3P-domain-containing protein</fullName>
    </recommendedName>
</protein>
<dbReference type="Gene3D" id="3.40.50.1000">
    <property type="entry name" value="HAD superfamily/HAD-like"/>
    <property type="match status" value="1"/>
</dbReference>
<dbReference type="Pfam" id="PF08645">
    <property type="entry name" value="PNK3P"/>
    <property type="match status" value="1"/>
</dbReference>
<organism evidence="1 2">
    <name type="scientific">Mycena indigotica</name>
    <dbReference type="NCBI Taxonomy" id="2126181"/>
    <lineage>
        <taxon>Eukaryota</taxon>
        <taxon>Fungi</taxon>
        <taxon>Dikarya</taxon>
        <taxon>Basidiomycota</taxon>
        <taxon>Agaricomycotina</taxon>
        <taxon>Agaricomycetes</taxon>
        <taxon>Agaricomycetidae</taxon>
        <taxon>Agaricales</taxon>
        <taxon>Marasmiineae</taxon>
        <taxon>Mycenaceae</taxon>
        <taxon>Mycena</taxon>
    </lineage>
</organism>
<gene>
    <name evidence="1" type="ORF">MIND_00520800</name>
</gene>
<dbReference type="InterPro" id="IPR023214">
    <property type="entry name" value="HAD_sf"/>
</dbReference>
<accession>A0A8H6SZ20</accession>
<evidence type="ECO:0000313" key="2">
    <source>
        <dbReference type="Proteomes" id="UP000636479"/>
    </source>
</evidence>
<dbReference type="GeneID" id="59344514"/>
<dbReference type="GO" id="GO:0003690">
    <property type="term" value="F:double-stranded DNA binding"/>
    <property type="evidence" value="ECO:0007669"/>
    <property type="project" value="TreeGrafter"/>
</dbReference>
<dbReference type="Pfam" id="PF13671">
    <property type="entry name" value="AAA_33"/>
    <property type="match status" value="1"/>
</dbReference>
<dbReference type="SUPFAM" id="SSF56784">
    <property type="entry name" value="HAD-like"/>
    <property type="match status" value="1"/>
</dbReference>
<dbReference type="AlphaFoldDB" id="A0A8H6SZ20"/>
<reference evidence="1" key="1">
    <citation type="submission" date="2020-05" db="EMBL/GenBank/DDBJ databases">
        <title>Mycena genomes resolve the evolution of fungal bioluminescence.</title>
        <authorList>
            <person name="Tsai I.J."/>
        </authorList>
    </citation>
    <scope>NUCLEOTIDE SEQUENCE</scope>
    <source>
        <strain evidence="1">171206Taipei</strain>
    </source>
</reference>
<dbReference type="NCBIfam" id="TIGR01664">
    <property type="entry name" value="DNA-3'-Pase"/>
    <property type="match status" value="1"/>
</dbReference>
<dbReference type="RefSeq" id="XP_037222290.1">
    <property type="nucleotide sequence ID" value="XM_037361998.1"/>
</dbReference>
<dbReference type="GO" id="GO:0006281">
    <property type="term" value="P:DNA repair"/>
    <property type="evidence" value="ECO:0007669"/>
    <property type="project" value="TreeGrafter"/>
</dbReference>
<sequence length="397" mass="45719">MHLTFAQSILSSPRIEVWPLNQKHLEPQPSKKVATFDLDGTVIASLSFKAPKLEWRWWHACVPVKLRQAVTEGYSVVLITNQNGLKSEKQIREWKQKIALIAANIPDVPFRILAAVAKDNYRKPMIGMWQAIEAVLETDVLKIDKSASFFVGDFAGRTYPGTDRKKDHAGTDRKWALNVGIPFLTPEEYFLGEEPHASWELTGFHPSSLRSLPLFTPNSSPLLPPKPLQELVLFVGYPCLGKTTLFRTHFQDQGYLHVNQDTLKTREKCVKTVAEALEAGQKCVVDNTNRDVSTRRFYLDVAKKYHVPVRCMVFTGSFELAWHNNIYRAYYLPKSVAEREPVRELLPISAFTSFRDAHEEPELEEGFTQIKKINWVWTGTEEDRKVWEMWLQFDDKR</sequence>
<dbReference type="PANTHER" id="PTHR12083:SF9">
    <property type="entry name" value="BIFUNCTIONAL POLYNUCLEOTIDE PHOSPHATASE_KINASE"/>
    <property type="match status" value="1"/>
</dbReference>
<dbReference type="InterPro" id="IPR013954">
    <property type="entry name" value="PNK3P"/>
</dbReference>
<dbReference type="InterPro" id="IPR036412">
    <property type="entry name" value="HAD-like_sf"/>
</dbReference>